<dbReference type="AlphaFoldDB" id="A0A9X3F0E0"/>
<gene>
    <name evidence="1" type="ORF">OV079_50810</name>
</gene>
<dbReference type="RefSeq" id="WP_267777781.1">
    <property type="nucleotide sequence ID" value="NZ_JAPNKE010000002.1"/>
</dbReference>
<proteinExistence type="predicted"/>
<dbReference type="Proteomes" id="UP001150924">
    <property type="component" value="Unassembled WGS sequence"/>
</dbReference>
<protein>
    <submittedName>
        <fullName evidence="1">Uncharacterized protein</fullName>
    </submittedName>
</protein>
<accession>A0A9X3F0E0</accession>
<keyword evidence="2" id="KW-1185">Reference proteome</keyword>
<comment type="caution">
    <text evidence="1">The sequence shown here is derived from an EMBL/GenBank/DDBJ whole genome shotgun (WGS) entry which is preliminary data.</text>
</comment>
<name>A0A9X3F0E0_9BACT</name>
<evidence type="ECO:0000313" key="2">
    <source>
        <dbReference type="Proteomes" id="UP001150924"/>
    </source>
</evidence>
<dbReference type="EMBL" id="JAPNKE010000002">
    <property type="protein sequence ID" value="MCY1013688.1"/>
    <property type="molecule type" value="Genomic_DNA"/>
</dbReference>
<sequence>MDHAVANIADAALELAPTCDPAELTTLARLWIDALDRPSLANVCTTVAAPEPRRAVRLVACVLVTTCQRRAPPRRAACEPAMT</sequence>
<organism evidence="1 2">
    <name type="scientific">Nannocystis pusilla</name>
    <dbReference type="NCBI Taxonomy" id="889268"/>
    <lineage>
        <taxon>Bacteria</taxon>
        <taxon>Pseudomonadati</taxon>
        <taxon>Myxococcota</taxon>
        <taxon>Polyangia</taxon>
        <taxon>Nannocystales</taxon>
        <taxon>Nannocystaceae</taxon>
        <taxon>Nannocystis</taxon>
    </lineage>
</organism>
<reference evidence="1" key="1">
    <citation type="submission" date="2022-11" db="EMBL/GenBank/DDBJ databases">
        <title>Minimal conservation of predation-associated metabolite biosynthetic gene clusters underscores biosynthetic potential of Myxococcota including descriptions for ten novel species: Archangium lansinium sp. nov., Myxococcus landrumus sp. nov., Nannocystis bai.</title>
        <authorList>
            <person name="Ahearne A."/>
            <person name="Stevens C."/>
            <person name="Phillips K."/>
        </authorList>
    </citation>
    <scope>NUCLEOTIDE SEQUENCE</scope>
    <source>
        <strain evidence="1">Na p29</strain>
    </source>
</reference>
<evidence type="ECO:0000313" key="1">
    <source>
        <dbReference type="EMBL" id="MCY1013688.1"/>
    </source>
</evidence>